<dbReference type="Pfam" id="PF00005">
    <property type="entry name" value="ABC_tran"/>
    <property type="match status" value="2"/>
</dbReference>
<dbReference type="PATRIC" id="fig|1666911.3.peg.118"/>
<evidence type="ECO:0000256" key="1">
    <source>
        <dbReference type="ARBA" id="ARBA00022741"/>
    </source>
</evidence>
<dbReference type="PROSITE" id="PS50893">
    <property type="entry name" value="ABC_TRANSPORTER_2"/>
    <property type="match status" value="2"/>
</dbReference>
<dbReference type="Proteomes" id="UP000050465">
    <property type="component" value="Unassembled WGS sequence"/>
</dbReference>
<reference evidence="5 6" key="1">
    <citation type="submission" date="2015-09" db="EMBL/GenBank/DDBJ databases">
        <title>Identification and resolution of microdiversity through metagenomic sequencing of parallel consortia.</title>
        <authorList>
            <person name="Nelson W.C."/>
            <person name="Romine M.F."/>
            <person name="Lindemann S.R."/>
        </authorList>
    </citation>
    <scope>NUCLEOTIDE SEQUENCE [LARGE SCALE GENOMIC DNA]</scope>
    <source>
        <strain evidence="5">Ana</strain>
    </source>
</reference>
<accession>A0A0P7YV25</accession>
<proteinExistence type="predicted"/>
<sequence length="557" mass="60445">MSRMLENSLDPAPPRTSYQMAADASGVVSEPSKAPPQLEMVEMTKRFGAFTALDKVSLTLKPGTVHALLGENGAGKSTLVKCVMGFYQPTSGAVLIDGESRKIESPKDAHGCGLGMVYQHFTSVPAMTVAENLVLSRYENQQVINWKKEYAALEEFMARSPFKISLKAPVSQLAAGQKQKLEILKQLYLESKLLILDEPTSVLTPVEADEVLGLLRSEVVKGNLSILLITHKFREVQAFADEVTILRKGQLAGNGLVSDLSAEAMAAIMLGEVIKPSVVGSDSQLDYQLTETIDPDKTIDQTGHPLTLKKPVLAIKQIEAKGDNGVLAVRGVNLTVHAGEIVGIAGVSGNGQRELMEVLCGQREPLKGEVRVNDEVYTATREQMFRHQVYALPEEPLRNACMPNMSVAENMALRTFDRSPQALGGWWLNLKAMQRMAQGLVQAFSVKTPSVETPVSHLSGGNVQRTVLSRELSAETVSLLMAANPCFGLDFSAVDFIRGAITAARDRGVAVLLVSEDLDELLALSDRLLVMSEGKFVYESEMADVDLNLVGQRMAGH</sequence>
<feature type="domain" description="ABC transporter" evidence="4">
    <location>
        <begin position="313"/>
        <end position="555"/>
    </location>
</feature>
<protein>
    <submittedName>
        <fullName evidence="5">Simple sugar transport system ATP-binding protein</fullName>
        <ecNumber evidence="5">3.6.3.17</ecNumber>
    </submittedName>
</protein>
<dbReference type="PROSITE" id="PS00211">
    <property type="entry name" value="ABC_TRANSPORTER_1"/>
    <property type="match status" value="1"/>
</dbReference>
<dbReference type="STRING" id="1666911.HLUCCA11_14325"/>
<evidence type="ECO:0000259" key="4">
    <source>
        <dbReference type="PROSITE" id="PS50893"/>
    </source>
</evidence>
<dbReference type="InterPro" id="IPR003439">
    <property type="entry name" value="ABC_transporter-like_ATP-bd"/>
</dbReference>
<keyword evidence="2 5" id="KW-0067">ATP-binding</keyword>
<dbReference type="Gene3D" id="3.40.50.300">
    <property type="entry name" value="P-loop containing nucleotide triphosphate hydrolases"/>
    <property type="match status" value="2"/>
</dbReference>
<keyword evidence="5" id="KW-0813">Transport</keyword>
<keyword evidence="1" id="KW-0547">Nucleotide-binding</keyword>
<evidence type="ECO:0000256" key="3">
    <source>
        <dbReference type="SAM" id="MobiDB-lite"/>
    </source>
</evidence>
<dbReference type="PANTHER" id="PTHR43790:SF4">
    <property type="entry name" value="GUANOSINE IMPORT ATP-BINDING PROTEIN NUPO"/>
    <property type="match status" value="1"/>
</dbReference>
<comment type="caution">
    <text evidence="5">The sequence shown here is derived from an EMBL/GenBank/DDBJ whole genome shotgun (WGS) entry which is preliminary data.</text>
</comment>
<dbReference type="AlphaFoldDB" id="A0A0P7YV25"/>
<gene>
    <name evidence="5" type="ORF">HLUCCA11_14325</name>
</gene>
<organism evidence="5 6">
    <name type="scientific">Phormidesmis priestleyi Ana</name>
    <dbReference type="NCBI Taxonomy" id="1666911"/>
    <lineage>
        <taxon>Bacteria</taxon>
        <taxon>Bacillati</taxon>
        <taxon>Cyanobacteriota</taxon>
        <taxon>Cyanophyceae</taxon>
        <taxon>Leptolyngbyales</taxon>
        <taxon>Leptolyngbyaceae</taxon>
        <taxon>Phormidesmis</taxon>
    </lineage>
</organism>
<dbReference type="InterPro" id="IPR050107">
    <property type="entry name" value="ABC_carbohydrate_import_ATPase"/>
</dbReference>
<feature type="region of interest" description="Disordered" evidence="3">
    <location>
        <begin position="1"/>
        <end position="33"/>
    </location>
</feature>
<feature type="domain" description="ABC transporter" evidence="4">
    <location>
        <begin position="38"/>
        <end position="273"/>
    </location>
</feature>
<evidence type="ECO:0000256" key="2">
    <source>
        <dbReference type="ARBA" id="ARBA00022840"/>
    </source>
</evidence>
<dbReference type="InterPro" id="IPR027417">
    <property type="entry name" value="P-loop_NTPase"/>
</dbReference>
<dbReference type="SUPFAM" id="SSF52540">
    <property type="entry name" value="P-loop containing nucleoside triphosphate hydrolases"/>
    <property type="match status" value="2"/>
</dbReference>
<dbReference type="EC" id="3.6.3.17" evidence="5"/>
<keyword evidence="5" id="KW-0762">Sugar transport</keyword>
<evidence type="ECO:0000313" key="5">
    <source>
        <dbReference type="EMBL" id="KPQ34471.1"/>
    </source>
</evidence>
<dbReference type="GO" id="GO:0016887">
    <property type="term" value="F:ATP hydrolysis activity"/>
    <property type="evidence" value="ECO:0007669"/>
    <property type="project" value="InterPro"/>
</dbReference>
<keyword evidence="5" id="KW-0378">Hydrolase</keyword>
<dbReference type="InterPro" id="IPR017871">
    <property type="entry name" value="ABC_transporter-like_CS"/>
</dbReference>
<dbReference type="PANTHER" id="PTHR43790">
    <property type="entry name" value="CARBOHYDRATE TRANSPORT ATP-BINDING PROTEIN MG119-RELATED"/>
    <property type="match status" value="1"/>
</dbReference>
<name>A0A0P7YV25_9CYAN</name>
<dbReference type="SMART" id="SM00382">
    <property type="entry name" value="AAA"/>
    <property type="match status" value="1"/>
</dbReference>
<dbReference type="EMBL" id="LJZR01000019">
    <property type="protein sequence ID" value="KPQ34471.1"/>
    <property type="molecule type" value="Genomic_DNA"/>
</dbReference>
<evidence type="ECO:0000313" key="6">
    <source>
        <dbReference type="Proteomes" id="UP000050465"/>
    </source>
</evidence>
<dbReference type="CDD" id="cd03216">
    <property type="entry name" value="ABC_Carb_Monos_I"/>
    <property type="match status" value="1"/>
</dbReference>
<dbReference type="CDD" id="cd03215">
    <property type="entry name" value="ABC_Carb_Monos_II"/>
    <property type="match status" value="1"/>
</dbReference>
<dbReference type="GO" id="GO:0005524">
    <property type="term" value="F:ATP binding"/>
    <property type="evidence" value="ECO:0007669"/>
    <property type="project" value="UniProtKB-KW"/>
</dbReference>
<dbReference type="InterPro" id="IPR003593">
    <property type="entry name" value="AAA+_ATPase"/>
</dbReference>